<gene>
    <name evidence="1" type="ORF">MMAGJ_15680</name>
</gene>
<name>A0ABM7HP36_MYCME</name>
<dbReference type="RefSeq" id="WP_036433166.1">
    <property type="nucleotide sequence ID" value="NZ_AP022567.1"/>
</dbReference>
<dbReference type="Proteomes" id="UP000465622">
    <property type="component" value="Chromosome"/>
</dbReference>
<protein>
    <submittedName>
        <fullName evidence="1">Uncharacterized protein</fullName>
    </submittedName>
</protein>
<keyword evidence="2" id="KW-1185">Reference proteome</keyword>
<evidence type="ECO:0000313" key="2">
    <source>
        <dbReference type="Proteomes" id="UP000465622"/>
    </source>
</evidence>
<evidence type="ECO:0000313" key="1">
    <source>
        <dbReference type="EMBL" id="BBX32286.1"/>
    </source>
</evidence>
<sequence length="85" mass="9837">MTQAQPFRANQMVDVARAWPRIPAQTSRARARQHPITGLWLRTRAALRGIARAAAPRPRSERPYYPPRRESFIEDAAMAREMLRL</sequence>
<dbReference type="EMBL" id="AP022567">
    <property type="protein sequence ID" value="BBX32286.1"/>
    <property type="molecule type" value="Genomic_DNA"/>
</dbReference>
<organism evidence="1 2">
    <name type="scientific">Mycolicibacterium mageritense</name>
    <name type="common">Mycobacterium mageritense</name>
    <dbReference type="NCBI Taxonomy" id="53462"/>
    <lineage>
        <taxon>Bacteria</taxon>
        <taxon>Bacillati</taxon>
        <taxon>Actinomycetota</taxon>
        <taxon>Actinomycetes</taxon>
        <taxon>Mycobacteriales</taxon>
        <taxon>Mycobacteriaceae</taxon>
        <taxon>Mycolicibacterium</taxon>
    </lineage>
</organism>
<accession>A0ABM7HP36</accession>
<proteinExistence type="predicted"/>
<reference evidence="1 2" key="1">
    <citation type="journal article" date="2019" name="Emerg. Microbes Infect.">
        <title>Comprehensive subspecies identification of 175 nontuberculous mycobacteria species based on 7547 genomic profiles.</title>
        <authorList>
            <person name="Matsumoto Y."/>
            <person name="Kinjo T."/>
            <person name="Motooka D."/>
            <person name="Nabeya D."/>
            <person name="Jung N."/>
            <person name="Uechi K."/>
            <person name="Horii T."/>
            <person name="Iida T."/>
            <person name="Fujita J."/>
            <person name="Nakamura S."/>
        </authorList>
    </citation>
    <scope>NUCLEOTIDE SEQUENCE [LARGE SCALE GENOMIC DNA]</scope>
    <source>
        <strain evidence="1 2">JCM 12375</strain>
    </source>
</reference>